<dbReference type="Proteomes" id="UP000007842">
    <property type="component" value="Plasmid pSCATT"/>
</dbReference>
<keyword evidence="2" id="KW-0614">Plasmid</keyword>
<dbReference type="PATRIC" id="fig|1003195.29.peg.6899"/>
<dbReference type="KEGG" id="scy:SCATT_p11060"/>
<protein>
    <submittedName>
        <fullName evidence="2">Uncharacterized protein</fullName>
    </submittedName>
</protein>
<proteinExistence type="predicted"/>
<reference evidence="3" key="1">
    <citation type="submission" date="2011-12" db="EMBL/GenBank/DDBJ databases">
        <title>Complete genome sequence of Streptomyces cattleya strain DSM 46488.</title>
        <authorList>
            <person name="Ou H.-Y."/>
            <person name="Li P."/>
            <person name="Zhao C."/>
            <person name="O'Hagan D."/>
            <person name="Deng Z."/>
        </authorList>
    </citation>
    <scope>NUCLEOTIDE SEQUENCE [LARGE SCALE GENOMIC DNA]</scope>
    <source>
        <strain evidence="3">ATCC 35852 / DSM 46488 / JCM 4925 / NBRC 14057 / NRRL 8057</strain>
        <plasmid evidence="3">Plasmid pSCATT</plasmid>
    </source>
</reference>
<evidence type="ECO:0000313" key="2">
    <source>
        <dbReference type="EMBL" id="AEW99299.1"/>
    </source>
</evidence>
<keyword evidence="3" id="KW-1185">Reference proteome</keyword>
<organism evidence="2 3">
    <name type="scientific">Streptantibioticus cattleyicolor (strain ATCC 35852 / DSM 46488 / JCM 4925 / NBRC 14057 / NRRL 8057)</name>
    <name type="common">Streptomyces cattleya</name>
    <dbReference type="NCBI Taxonomy" id="1003195"/>
    <lineage>
        <taxon>Bacteria</taxon>
        <taxon>Bacillati</taxon>
        <taxon>Actinomycetota</taxon>
        <taxon>Actinomycetes</taxon>
        <taxon>Kitasatosporales</taxon>
        <taxon>Streptomycetaceae</taxon>
        <taxon>Streptantibioticus</taxon>
    </lineage>
</organism>
<name>G8XEE3_STREN</name>
<sequence>MLPGNTRPVAGFPRSVAGSPVAQRNASLTQHAVTVPLAPVRGRCDPRR</sequence>
<dbReference type="AlphaFoldDB" id="G8XEE3"/>
<dbReference type="HOGENOM" id="CLU_3158169_0_0_11"/>
<geneLocation type="plasmid" evidence="2 3">
    <name>pSCATT</name>
</geneLocation>
<evidence type="ECO:0000256" key="1">
    <source>
        <dbReference type="SAM" id="MobiDB-lite"/>
    </source>
</evidence>
<dbReference type="EMBL" id="CP003229">
    <property type="protein sequence ID" value="AEW99299.1"/>
    <property type="molecule type" value="Genomic_DNA"/>
</dbReference>
<evidence type="ECO:0000313" key="3">
    <source>
        <dbReference type="Proteomes" id="UP000007842"/>
    </source>
</evidence>
<accession>G8XEE3</accession>
<gene>
    <name evidence="2" type="ordered locus">SCATT_p11060</name>
</gene>
<feature type="region of interest" description="Disordered" evidence="1">
    <location>
        <begin position="1"/>
        <end position="23"/>
    </location>
</feature>